<dbReference type="InterPro" id="IPR013123">
    <property type="entry name" value="SpoU_subst-bd"/>
</dbReference>
<evidence type="ECO:0000256" key="2">
    <source>
        <dbReference type="ARBA" id="ARBA00022603"/>
    </source>
</evidence>
<dbReference type="InterPro" id="IPR029064">
    <property type="entry name" value="Ribosomal_eL30-like_sf"/>
</dbReference>
<comment type="similarity">
    <text evidence="1">Belongs to the class IV-like SAM-binding methyltransferase superfamily. RNA methyltransferase TrmH family.</text>
</comment>
<dbReference type="KEGG" id="cluj:IAU68_05560"/>
<protein>
    <submittedName>
        <fullName evidence="6">RNA methyltransferase</fullName>
    </submittedName>
</protein>
<evidence type="ECO:0000259" key="4">
    <source>
        <dbReference type="SMART" id="SM00967"/>
    </source>
</evidence>
<dbReference type="PANTHER" id="PTHR43191">
    <property type="entry name" value="RRNA METHYLTRANSFERASE 3"/>
    <property type="match status" value="1"/>
</dbReference>
<evidence type="ECO:0000256" key="3">
    <source>
        <dbReference type="ARBA" id="ARBA00022679"/>
    </source>
</evidence>
<reference evidence="7 8" key="1">
    <citation type="submission" date="2020-08" db="EMBL/GenBank/DDBJ databases">
        <title>novel species in genus Corynebacterium.</title>
        <authorList>
            <person name="Zhang G."/>
        </authorList>
    </citation>
    <scope>NUCLEOTIDE SEQUENCE [LARGE SCALE GENOMIC DNA]</scope>
    <source>
        <strain evidence="6">Zg-917</strain>
        <strain evidence="7 8">zg-917</strain>
    </source>
</reference>
<dbReference type="Pfam" id="PF00588">
    <property type="entry name" value="SpoU_methylase"/>
    <property type="match status" value="1"/>
</dbReference>
<dbReference type="EMBL" id="CP061032">
    <property type="protein sequence ID" value="QNP91213.1"/>
    <property type="molecule type" value="Genomic_DNA"/>
</dbReference>
<dbReference type="InterPro" id="IPR029026">
    <property type="entry name" value="tRNA_m1G_MTases_N"/>
</dbReference>
<keyword evidence="8" id="KW-1185">Reference proteome</keyword>
<evidence type="ECO:0000313" key="6">
    <source>
        <dbReference type="EMBL" id="QNP91213.1"/>
    </source>
</evidence>
<dbReference type="EMBL" id="JACMYE010000003">
    <property type="protein sequence ID" value="MBC3178683.1"/>
    <property type="molecule type" value="Genomic_DNA"/>
</dbReference>
<evidence type="ECO:0000313" key="5">
    <source>
        <dbReference type="EMBL" id="MBC3178683.1"/>
    </source>
</evidence>
<dbReference type="CDD" id="cd18095">
    <property type="entry name" value="SpoU-like_rRNA-MTase"/>
    <property type="match status" value="1"/>
</dbReference>
<dbReference type="SUPFAM" id="SSF55315">
    <property type="entry name" value="L30e-like"/>
    <property type="match status" value="1"/>
</dbReference>
<dbReference type="GO" id="GO:0006396">
    <property type="term" value="P:RNA processing"/>
    <property type="evidence" value="ECO:0007669"/>
    <property type="project" value="InterPro"/>
</dbReference>
<dbReference type="Proteomes" id="UP000642876">
    <property type="component" value="Unassembled WGS sequence"/>
</dbReference>
<dbReference type="InterPro" id="IPR051259">
    <property type="entry name" value="rRNA_Methyltransferase"/>
</dbReference>
<dbReference type="GO" id="GO:0003723">
    <property type="term" value="F:RNA binding"/>
    <property type="evidence" value="ECO:0007669"/>
    <property type="project" value="InterPro"/>
</dbReference>
<dbReference type="GO" id="GO:0008173">
    <property type="term" value="F:RNA methyltransferase activity"/>
    <property type="evidence" value="ECO:0007669"/>
    <property type="project" value="InterPro"/>
</dbReference>
<evidence type="ECO:0000313" key="7">
    <source>
        <dbReference type="Proteomes" id="UP000516235"/>
    </source>
</evidence>
<evidence type="ECO:0000313" key="8">
    <source>
        <dbReference type="Proteomes" id="UP000642876"/>
    </source>
</evidence>
<dbReference type="SMART" id="SM00967">
    <property type="entry name" value="SpoU_sub_bind"/>
    <property type="match status" value="1"/>
</dbReference>
<proteinExistence type="inferred from homology"/>
<dbReference type="SUPFAM" id="SSF75217">
    <property type="entry name" value="alpha/beta knot"/>
    <property type="match status" value="1"/>
</dbReference>
<dbReference type="RefSeq" id="WP_171193356.1">
    <property type="nucleotide sequence ID" value="NZ_CP061032.1"/>
</dbReference>
<evidence type="ECO:0000256" key="1">
    <source>
        <dbReference type="ARBA" id="ARBA00007228"/>
    </source>
</evidence>
<dbReference type="Proteomes" id="UP000516235">
    <property type="component" value="Chromosome"/>
</dbReference>
<name>A0A7H0K1P7_9CORY</name>
<dbReference type="InterPro" id="IPR029028">
    <property type="entry name" value="Alpha/beta_knot_MTases"/>
</dbReference>
<dbReference type="Pfam" id="PF22435">
    <property type="entry name" value="MRM3-like_sub_bind"/>
    <property type="match status" value="1"/>
</dbReference>
<gene>
    <name evidence="5" type="ORF">H7348_05060</name>
    <name evidence="6" type="ORF">IAU68_05560</name>
</gene>
<dbReference type="Gene3D" id="3.40.1280.10">
    <property type="match status" value="1"/>
</dbReference>
<dbReference type="InterPro" id="IPR053888">
    <property type="entry name" value="MRM3-like_sub_bind"/>
</dbReference>
<organism evidence="6 7">
    <name type="scientific">Corynebacterium lujinxingii</name>
    <dbReference type="NCBI Taxonomy" id="2763010"/>
    <lineage>
        <taxon>Bacteria</taxon>
        <taxon>Bacillati</taxon>
        <taxon>Actinomycetota</taxon>
        <taxon>Actinomycetes</taxon>
        <taxon>Mycobacteriales</taxon>
        <taxon>Corynebacteriaceae</taxon>
        <taxon>Corynebacterium</taxon>
    </lineage>
</organism>
<dbReference type="Gene3D" id="3.30.1330.30">
    <property type="match status" value="1"/>
</dbReference>
<keyword evidence="3 6" id="KW-0808">Transferase</keyword>
<dbReference type="InterPro" id="IPR001537">
    <property type="entry name" value="SpoU_MeTrfase"/>
</dbReference>
<accession>A0A7H0K1P7</accession>
<dbReference type="GO" id="GO:0032259">
    <property type="term" value="P:methylation"/>
    <property type="evidence" value="ECO:0007669"/>
    <property type="project" value="UniProtKB-KW"/>
</dbReference>
<sequence length="275" mass="29108">MPLDFQQPFTERTPRVVNAGKLKRAQARRKAKAFLAEGENAVEAAVATGAATDLFVTEAAAERFEEIVRAAGYMDVYTHAITDKAADTLADAVTSTGIFAVCRPVLWTVPKILKGRPRLVAVCVETNDPGNAGTIIRIADAMGADAVIFAGDTVDPESPKVVRSTAGSLFHIPVARDREVRRVISQLEHAGLSTFATTMNGEVNLARPGETLTQPTAWLFGNEAHGLSDELLATADHRASIPIQGGAESLNLATAASICLWESSKTLGITAAGED</sequence>
<dbReference type="PANTHER" id="PTHR43191:SF2">
    <property type="entry name" value="RRNA METHYLTRANSFERASE 3, MITOCHONDRIAL"/>
    <property type="match status" value="1"/>
</dbReference>
<keyword evidence="2 6" id="KW-0489">Methyltransferase</keyword>
<dbReference type="AlphaFoldDB" id="A0A7H0K1P7"/>
<feature type="domain" description="RNA 2-O ribose methyltransferase substrate binding" evidence="4">
    <location>
        <begin position="35"/>
        <end position="108"/>
    </location>
</feature>
<dbReference type="GO" id="GO:0005737">
    <property type="term" value="C:cytoplasm"/>
    <property type="evidence" value="ECO:0007669"/>
    <property type="project" value="UniProtKB-ARBA"/>
</dbReference>